<keyword evidence="4" id="KW-1185">Reference proteome</keyword>
<dbReference type="PANTHER" id="PTHR42815:SF2">
    <property type="entry name" value="FAD-BINDING, PUTATIVE (AFU_ORTHOLOGUE AFUA_6G07600)-RELATED"/>
    <property type="match status" value="1"/>
</dbReference>
<dbReference type="Proteomes" id="UP001501183">
    <property type="component" value="Unassembled WGS sequence"/>
</dbReference>
<gene>
    <name evidence="3" type="ORF">GCM10023094_08160</name>
</gene>
<protein>
    <submittedName>
        <fullName evidence="3">Pyridoxamine 5'-phosphate oxidase family protein</fullName>
    </submittedName>
</protein>
<dbReference type="Pfam" id="PF01243">
    <property type="entry name" value="PNPOx_N"/>
    <property type="match status" value="1"/>
</dbReference>
<feature type="compositionally biased region" description="Basic and acidic residues" evidence="1">
    <location>
        <begin position="176"/>
        <end position="187"/>
    </location>
</feature>
<dbReference type="InterPro" id="IPR011576">
    <property type="entry name" value="Pyridox_Oxase_N"/>
</dbReference>
<evidence type="ECO:0000313" key="4">
    <source>
        <dbReference type="Proteomes" id="UP001501183"/>
    </source>
</evidence>
<dbReference type="Gene3D" id="2.30.110.10">
    <property type="entry name" value="Electron Transport, Fmn-binding Protein, Chain A"/>
    <property type="match status" value="1"/>
</dbReference>
<organism evidence="3 4">
    <name type="scientific">Rhodococcus olei</name>
    <dbReference type="NCBI Taxonomy" id="2161675"/>
    <lineage>
        <taxon>Bacteria</taxon>
        <taxon>Bacillati</taxon>
        <taxon>Actinomycetota</taxon>
        <taxon>Actinomycetes</taxon>
        <taxon>Mycobacteriales</taxon>
        <taxon>Nocardiaceae</taxon>
        <taxon>Rhodococcus</taxon>
    </lineage>
</organism>
<feature type="domain" description="Pyridoxamine 5'-phosphate oxidase N-terminal" evidence="2">
    <location>
        <begin position="36"/>
        <end position="160"/>
    </location>
</feature>
<name>A0ABP8NXW2_9NOCA</name>
<accession>A0ABP8NXW2</accession>
<dbReference type="InterPro" id="IPR012349">
    <property type="entry name" value="Split_barrel_FMN-bd"/>
</dbReference>
<sequence>MNGTPGSRGEHILQAELCTEERAERFYTRQMLTSLNPAMIEFVGQRDLMFIATADAAGACDVSLRAGPPGFVRVLAPDVLAYPEYRGNGVMASMGNIVENPHVGLMLVDFVTDQIGLHINGSATVVSDAALRERHPDLPRARIPDQVAARWVLIEVEEAYIHCSRHIPALIPASRNRTDGTPGEHRRGGNYFLVDARPGSDAQADITGHP</sequence>
<evidence type="ECO:0000256" key="1">
    <source>
        <dbReference type="SAM" id="MobiDB-lite"/>
    </source>
</evidence>
<evidence type="ECO:0000259" key="2">
    <source>
        <dbReference type="Pfam" id="PF01243"/>
    </source>
</evidence>
<reference evidence="4" key="1">
    <citation type="journal article" date="2019" name="Int. J. Syst. Evol. Microbiol.">
        <title>The Global Catalogue of Microorganisms (GCM) 10K type strain sequencing project: providing services to taxonomists for standard genome sequencing and annotation.</title>
        <authorList>
            <consortium name="The Broad Institute Genomics Platform"/>
            <consortium name="The Broad Institute Genome Sequencing Center for Infectious Disease"/>
            <person name="Wu L."/>
            <person name="Ma J."/>
        </authorList>
    </citation>
    <scope>NUCLEOTIDE SEQUENCE [LARGE SCALE GENOMIC DNA]</scope>
    <source>
        <strain evidence="4">JCM 32206</strain>
    </source>
</reference>
<dbReference type="PANTHER" id="PTHR42815">
    <property type="entry name" value="FAD-BINDING, PUTATIVE (AFU_ORTHOLOGUE AFUA_6G07600)-RELATED"/>
    <property type="match status" value="1"/>
</dbReference>
<proteinExistence type="predicted"/>
<evidence type="ECO:0000313" key="3">
    <source>
        <dbReference type="EMBL" id="GAA4473782.1"/>
    </source>
</evidence>
<dbReference type="RefSeq" id="WP_345342458.1">
    <property type="nucleotide sequence ID" value="NZ_BAABFB010000020.1"/>
</dbReference>
<feature type="region of interest" description="Disordered" evidence="1">
    <location>
        <begin position="174"/>
        <end position="194"/>
    </location>
</feature>
<dbReference type="EMBL" id="BAABFB010000020">
    <property type="protein sequence ID" value="GAA4473782.1"/>
    <property type="molecule type" value="Genomic_DNA"/>
</dbReference>
<comment type="caution">
    <text evidence="3">The sequence shown here is derived from an EMBL/GenBank/DDBJ whole genome shotgun (WGS) entry which is preliminary data.</text>
</comment>
<dbReference type="SUPFAM" id="SSF50475">
    <property type="entry name" value="FMN-binding split barrel"/>
    <property type="match status" value="1"/>
</dbReference>